<dbReference type="Pfam" id="PF11175">
    <property type="entry name" value="DUF2961"/>
    <property type="match status" value="1"/>
</dbReference>
<feature type="compositionally biased region" description="Basic and acidic residues" evidence="1">
    <location>
        <begin position="1"/>
        <end position="12"/>
    </location>
</feature>
<proteinExistence type="predicted"/>
<organism evidence="2 3">
    <name type="scientific">Fimbriimonas ginsengisoli Gsoil 348</name>
    <dbReference type="NCBI Taxonomy" id="661478"/>
    <lineage>
        <taxon>Bacteria</taxon>
        <taxon>Bacillati</taxon>
        <taxon>Armatimonadota</taxon>
        <taxon>Fimbriimonadia</taxon>
        <taxon>Fimbriimonadales</taxon>
        <taxon>Fimbriimonadaceae</taxon>
        <taxon>Fimbriimonas</taxon>
    </lineage>
</organism>
<evidence type="ECO:0000313" key="3">
    <source>
        <dbReference type="Proteomes" id="UP000027982"/>
    </source>
</evidence>
<dbReference type="HOGENOM" id="CLU_039495_0_0_0"/>
<reference evidence="2 3" key="1">
    <citation type="journal article" date="2014" name="PLoS ONE">
        <title>The first complete genome sequence of the class fimbriimonadia in the phylum armatimonadetes.</title>
        <authorList>
            <person name="Hu Z.Y."/>
            <person name="Wang Y.Z."/>
            <person name="Im W.T."/>
            <person name="Wang S.Y."/>
            <person name="Zhao G.P."/>
            <person name="Zheng H.J."/>
            <person name="Quan Z.X."/>
        </authorList>
    </citation>
    <scope>NUCLEOTIDE SEQUENCE [LARGE SCALE GENOMIC DNA]</scope>
    <source>
        <strain evidence="2">Gsoil 348</strain>
    </source>
</reference>
<sequence length="382" mass="42609">MQELFEKPKGVETRWFSPENPEGKRGSGGRENAGSKGRPYVSVAAGETATLLEFEGSGVVRRMWVTIGDRSPEMLRSLRIEMFWDGAASPAVSVPFGDFFGIGLGRRTPFENALFSDPEGRSFNCFIPMPFRQSARVAITNDSAQNLRHLFYDIDVTVNESLAPETIYFHACWRRESPNELGKEFAILPRVEGSGRFLGCNLGIITDPRYDGTWWGEGEVKIRTGDDQDPTLCGTGTEDYVGTGWGQGSYAHRTQGCLIADKERRHWAFYRYHVDDPVYFDGGCTVSIQTIGGIGKPKALELLANGVPMIPVTLDPGDPHPMIHLMGRETPVDLATEGTETDWCNFWRQDDWSAVAYFYLDRPENSLPPLAPAAERVRDLNP</sequence>
<feature type="region of interest" description="Disordered" evidence="1">
    <location>
        <begin position="1"/>
        <end position="38"/>
    </location>
</feature>
<dbReference type="Proteomes" id="UP000027982">
    <property type="component" value="Chromosome"/>
</dbReference>
<evidence type="ECO:0008006" key="4">
    <source>
        <dbReference type="Google" id="ProtNLM"/>
    </source>
</evidence>
<dbReference type="EMBL" id="CP007139">
    <property type="protein sequence ID" value="AIE85459.1"/>
    <property type="molecule type" value="Genomic_DNA"/>
</dbReference>
<dbReference type="AlphaFoldDB" id="A0A068NV49"/>
<dbReference type="KEGG" id="fgi:OP10G_2091"/>
<accession>A0A068NV49</accession>
<evidence type="ECO:0000256" key="1">
    <source>
        <dbReference type="SAM" id="MobiDB-lite"/>
    </source>
</evidence>
<keyword evidence="3" id="KW-1185">Reference proteome</keyword>
<dbReference type="Gene3D" id="2.60.120.1390">
    <property type="match status" value="1"/>
</dbReference>
<dbReference type="eggNOG" id="COG4030">
    <property type="taxonomic scope" value="Bacteria"/>
</dbReference>
<dbReference type="STRING" id="661478.OP10G_2091"/>
<evidence type="ECO:0000313" key="2">
    <source>
        <dbReference type="EMBL" id="AIE85459.1"/>
    </source>
</evidence>
<name>A0A068NV49_FIMGI</name>
<protein>
    <recommendedName>
        <fullName evidence="4">DUF2961 domain-containing protein</fullName>
    </recommendedName>
</protein>
<dbReference type="InterPro" id="IPR021345">
    <property type="entry name" value="DUF2961"/>
</dbReference>
<gene>
    <name evidence="2" type="ORF">OP10G_2091</name>
</gene>